<keyword evidence="4" id="KW-1185">Reference proteome</keyword>
<accession>A0A6P6UKD3</accession>
<dbReference type="PANTHER" id="PTHR33734:SF22">
    <property type="entry name" value="MEMBRANE-BOUND LYTIC MUREIN TRANSGLYCOSYLASE D"/>
    <property type="match status" value="1"/>
</dbReference>
<dbReference type="RefSeq" id="XP_027090756.2">
    <property type="nucleotide sequence ID" value="XM_027234955.2"/>
</dbReference>
<protein>
    <recommendedName>
        <fullName evidence="3">LysM domain-containing protein</fullName>
    </recommendedName>
</protein>
<evidence type="ECO:0000256" key="2">
    <source>
        <dbReference type="SAM" id="Phobius"/>
    </source>
</evidence>
<feature type="compositionally biased region" description="Basic and acidic residues" evidence="1">
    <location>
        <begin position="218"/>
        <end position="228"/>
    </location>
</feature>
<feature type="transmembrane region" description="Helical" evidence="2">
    <location>
        <begin position="160"/>
        <end position="181"/>
    </location>
</feature>
<feature type="domain" description="LysM" evidence="3">
    <location>
        <begin position="58"/>
        <end position="103"/>
    </location>
</feature>
<evidence type="ECO:0000313" key="4">
    <source>
        <dbReference type="Proteomes" id="UP001652660"/>
    </source>
</evidence>
<dbReference type="InterPro" id="IPR036779">
    <property type="entry name" value="LysM_dom_sf"/>
</dbReference>
<dbReference type="PROSITE" id="PS51782">
    <property type="entry name" value="LYSM"/>
    <property type="match status" value="1"/>
</dbReference>
<organism evidence="4 5">
    <name type="scientific">Coffea arabica</name>
    <name type="common">Arabian coffee</name>
    <dbReference type="NCBI Taxonomy" id="13443"/>
    <lineage>
        <taxon>Eukaryota</taxon>
        <taxon>Viridiplantae</taxon>
        <taxon>Streptophyta</taxon>
        <taxon>Embryophyta</taxon>
        <taxon>Tracheophyta</taxon>
        <taxon>Spermatophyta</taxon>
        <taxon>Magnoliopsida</taxon>
        <taxon>eudicotyledons</taxon>
        <taxon>Gunneridae</taxon>
        <taxon>Pentapetalae</taxon>
        <taxon>asterids</taxon>
        <taxon>lamiids</taxon>
        <taxon>Gentianales</taxon>
        <taxon>Rubiaceae</taxon>
        <taxon>Ixoroideae</taxon>
        <taxon>Gardenieae complex</taxon>
        <taxon>Bertiereae - Coffeeae clade</taxon>
        <taxon>Coffeeae</taxon>
        <taxon>Coffea</taxon>
    </lineage>
</organism>
<evidence type="ECO:0000259" key="3">
    <source>
        <dbReference type="PROSITE" id="PS51782"/>
    </source>
</evidence>
<dbReference type="InterPro" id="IPR018392">
    <property type="entry name" value="LysM"/>
</dbReference>
<sequence length="275" mass="31351">MEFKLSQSSLPRTLVVIRSSVLVKVSRKVSNHKNFHLHAQRWRCQIRGMSSKGRHSMLKHVVKEGETLTSISKLYGVAIYEIAAANKDIVDVDLVFEGQHLNIPLSTAVTLQMQKSERALSSDSSLDGRAPRLELYRSCLNQKMFSFLSVHNLSYAKTTGYFLVLVPLIAFCIRCIIGALCNRVAGDMKHNVNESEEHHRGSKRIRWKFALQDLKDPDALDTGTRPDYDYTSEDEDQVNTKDVSQDYSELERDYERFLSECGISKWGYWRGGSPT</sequence>
<dbReference type="Gene3D" id="3.10.350.10">
    <property type="entry name" value="LysM domain"/>
    <property type="match status" value="1"/>
</dbReference>
<dbReference type="SUPFAM" id="SSF54106">
    <property type="entry name" value="LysM domain"/>
    <property type="match status" value="1"/>
</dbReference>
<proteinExistence type="predicted"/>
<dbReference type="PANTHER" id="PTHR33734">
    <property type="entry name" value="LYSM DOMAIN-CONTAINING GPI-ANCHORED PROTEIN 2"/>
    <property type="match status" value="1"/>
</dbReference>
<dbReference type="Proteomes" id="UP001652660">
    <property type="component" value="Chromosome 10e"/>
</dbReference>
<reference evidence="4" key="1">
    <citation type="journal article" date="2025" name="Foods">
        <title>Unveiling the Microbial Signatures of Arabica Coffee Cherries: Insights into Ripeness Specific Diversity, Functional Traits, and Implications for Quality and Safety.</title>
        <authorList>
            <consortium name="RefSeq"/>
            <person name="Tenea G.N."/>
            <person name="Cifuentes V."/>
            <person name="Reyes P."/>
            <person name="Cevallos-Vallejos M."/>
        </authorList>
    </citation>
    <scope>NUCLEOTIDE SEQUENCE [LARGE SCALE GENOMIC DNA]</scope>
</reference>
<reference evidence="5" key="2">
    <citation type="submission" date="2025-08" db="UniProtKB">
        <authorList>
            <consortium name="RefSeq"/>
        </authorList>
    </citation>
    <scope>IDENTIFICATION</scope>
    <source>
        <tissue evidence="5">Leaves</tissue>
    </source>
</reference>
<keyword evidence="2" id="KW-1133">Transmembrane helix</keyword>
<dbReference type="GeneID" id="113711760"/>
<keyword evidence="2" id="KW-0472">Membrane</keyword>
<evidence type="ECO:0000313" key="5">
    <source>
        <dbReference type="RefSeq" id="XP_027090756.2"/>
    </source>
</evidence>
<evidence type="ECO:0000256" key="1">
    <source>
        <dbReference type="SAM" id="MobiDB-lite"/>
    </source>
</evidence>
<dbReference type="Pfam" id="PF01476">
    <property type="entry name" value="LysM"/>
    <property type="match status" value="1"/>
</dbReference>
<keyword evidence="2" id="KW-0812">Transmembrane</keyword>
<name>A0A6P6UKD3_COFAR</name>
<dbReference type="CDD" id="cd00118">
    <property type="entry name" value="LysM"/>
    <property type="match status" value="1"/>
</dbReference>
<dbReference type="SMART" id="SM00257">
    <property type="entry name" value="LysM"/>
    <property type="match status" value="1"/>
</dbReference>
<gene>
    <name evidence="5" type="primary">LOC113711760</name>
</gene>
<feature type="region of interest" description="Disordered" evidence="1">
    <location>
        <begin position="218"/>
        <end position="245"/>
    </location>
</feature>
<dbReference type="AlphaFoldDB" id="A0A6P6UKD3"/>